<protein>
    <submittedName>
        <fullName evidence="2">TIGR04376 family protein</fullName>
    </submittedName>
</protein>
<reference evidence="3" key="1">
    <citation type="submission" date="2016-10" db="EMBL/GenBank/DDBJ databases">
        <title>Comparative genomics uncovers the prolific and rare metabolic potential of the cyanobacterial genus Moorea.</title>
        <authorList>
            <person name="Leao T."/>
            <person name="Castelao G."/>
            <person name="Korobeynikov A."/>
            <person name="Monroe E.A."/>
            <person name="Podell S."/>
            <person name="Glukhov E."/>
            <person name="Allen E."/>
            <person name="Gerwick W.H."/>
            <person name="Gerwick L."/>
        </authorList>
    </citation>
    <scope>NUCLEOTIDE SEQUENCE [LARGE SCALE GENOMIC DNA]</scope>
    <source>
        <strain evidence="3">PAL-8-15-08-1</strain>
    </source>
</reference>
<gene>
    <name evidence="2" type="ORF">BJP34_14925</name>
</gene>
<dbReference type="RefSeq" id="WP_070393021.1">
    <property type="nucleotide sequence ID" value="NZ_CP017599.1"/>
</dbReference>
<sequence>MGLFEDLNRFLESRLEEFLRNNPHLELQALEEQLREQEKDTLRLIIDLQQQEKRLQDQILAVAKDIQRWHERIEKAKSHNRFDLAKGAQEREAALLRQGNQLWGQMEGVKQRITKAKELQEQIKNRRAEVQAKARDTAAARASAQPKGNSQTFAWNQTTKSNQYNIPSGVDPLEQQFKSWEMDEELEQMKRNMNRS</sequence>
<dbReference type="NCBIfam" id="TIGR04376">
    <property type="entry name" value="TIGR04376 family protein"/>
    <property type="match status" value="1"/>
</dbReference>
<dbReference type="KEGG" id="mpro:BJP34_14925"/>
<dbReference type="STRING" id="1458985.BJP34_14925"/>
<evidence type="ECO:0000313" key="2">
    <source>
        <dbReference type="EMBL" id="AOX00567.1"/>
    </source>
</evidence>
<dbReference type="EMBL" id="CP017599">
    <property type="protein sequence ID" value="AOX00567.1"/>
    <property type="molecule type" value="Genomic_DNA"/>
</dbReference>
<feature type="compositionally biased region" description="Polar residues" evidence="1">
    <location>
        <begin position="146"/>
        <end position="166"/>
    </location>
</feature>
<name>A0A1D8TSG5_9CYAN</name>
<dbReference type="AlphaFoldDB" id="A0A1D8TSG5"/>
<evidence type="ECO:0000313" key="3">
    <source>
        <dbReference type="Proteomes" id="UP000177870"/>
    </source>
</evidence>
<evidence type="ECO:0000256" key="1">
    <source>
        <dbReference type="SAM" id="MobiDB-lite"/>
    </source>
</evidence>
<feature type="region of interest" description="Disordered" evidence="1">
    <location>
        <begin position="134"/>
        <end position="170"/>
    </location>
</feature>
<proteinExistence type="predicted"/>
<dbReference type="InterPro" id="IPR030816">
    <property type="entry name" value="CHP04376"/>
</dbReference>
<accession>A0A1D8TSG5</accession>
<organism evidence="2 3">
    <name type="scientific">Moorena producens PAL-8-15-08-1</name>
    <dbReference type="NCBI Taxonomy" id="1458985"/>
    <lineage>
        <taxon>Bacteria</taxon>
        <taxon>Bacillati</taxon>
        <taxon>Cyanobacteriota</taxon>
        <taxon>Cyanophyceae</taxon>
        <taxon>Coleofasciculales</taxon>
        <taxon>Coleofasciculaceae</taxon>
        <taxon>Moorena</taxon>
    </lineage>
</organism>
<dbReference type="OrthoDB" id="511898at2"/>
<dbReference type="Proteomes" id="UP000177870">
    <property type="component" value="Chromosome"/>
</dbReference>